<evidence type="ECO:0000256" key="2">
    <source>
        <dbReference type="SAM" id="Phobius"/>
    </source>
</evidence>
<feature type="transmembrane region" description="Helical" evidence="2">
    <location>
        <begin position="269"/>
        <end position="287"/>
    </location>
</feature>
<feature type="transmembrane region" description="Helical" evidence="2">
    <location>
        <begin position="518"/>
        <end position="538"/>
    </location>
</feature>
<feature type="transmembrane region" description="Helical" evidence="2">
    <location>
        <begin position="460"/>
        <end position="481"/>
    </location>
</feature>
<keyword evidence="2" id="KW-0812">Transmembrane</keyword>
<keyword evidence="2" id="KW-1133">Transmembrane helix</keyword>
<feature type="transmembrane region" description="Helical" evidence="2">
    <location>
        <begin position="140"/>
        <end position="160"/>
    </location>
</feature>
<feature type="compositionally biased region" description="Polar residues" evidence="1">
    <location>
        <begin position="363"/>
        <end position="397"/>
    </location>
</feature>
<name>U1PRT6_9EURY</name>
<feature type="transmembrane region" description="Helical" evidence="2">
    <location>
        <begin position="550"/>
        <end position="571"/>
    </location>
</feature>
<feature type="transmembrane region" description="Helical" evidence="2">
    <location>
        <begin position="592"/>
        <end position="612"/>
    </location>
</feature>
<keyword evidence="2" id="KW-0472">Membrane</keyword>
<organism evidence="3 4">
    <name type="scientific">Haloquadratum walsbyi J07HQW2</name>
    <dbReference type="NCBI Taxonomy" id="1238425"/>
    <lineage>
        <taxon>Archaea</taxon>
        <taxon>Methanobacteriati</taxon>
        <taxon>Methanobacteriota</taxon>
        <taxon>Stenosarchaea group</taxon>
        <taxon>Halobacteria</taxon>
        <taxon>Halobacteriales</taxon>
        <taxon>Haloferacaceae</taxon>
        <taxon>Haloquadratum</taxon>
    </lineage>
</organism>
<protein>
    <submittedName>
        <fullName evidence="3">Uncharacterized protein</fullName>
    </submittedName>
</protein>
<feature type="transmembrane region" description="Helical" evidence="2">
    <location>
        <begin position="213"/>
        <end position="236"/>
    </location>
</feature>
<dbReference type="AlphaFoldDB" id="U1PRT6"/>
<dbReference type="STRING" id="1238425.J07HQW2_01511"/>
<feature type="transmembrane region" description="Helical" evidence="2">
    <location>
        <begin position="493"/>
        <end position="511"/>
    </location>
</feature>
<sequence length="618" mass="66729">MRPNDQAQTGRTDSCSSKDTVVGWCIPASNNPSGYRYTFERSSSDNGNCSSMHINSRSVNMRQSGISPGPTSKTDRMAWKQYSDIFAVKRSVFARSRACLIVSFILILSVIGIFTGEVAASNAAVGLSEASENALSIPRWLYVATGGAAIGASALLAGFITDRRLLNRIHTWNSTFSVWRPVYDWGRRFGAVIGVSLAAIIIIRGLTGPQIPTVNVAIIIIFAGFRAGITITSYVFGNVWMILNPAHSIATVIPTTVSSVSYPSQFDRWPALFGLFILIWIETTTAITTRPTLLALVIGGYLIVSIIGAIIFREAWFRNIDPVSVFFRFYSQAAPFNWSNGQVQISIPAMTLIGNSRIDPTATKNAQSLSSNATTDGGENQLGSIETTAHPQSQSQSRDNDAVPSLSESSTDQISPLIEDRSDIAVAVMLVWELTFSGFVTTTQGGAVIRAIVASGIPSVITYLCLFIGGFILFYAAFLFAGRIAADRLLTTWSATDLTVAFAPSLIAIAVGYHLAHYVGFLLSLSPSLFGAVISPFSPPSNPAILTLPAWISAINIVFILAGHLVAIWVAHSTAYQLFPSRLQAIRSQYPFIFVMMGYTIVSLWLVSLPTATPPFIG</sequence>
<dbReference type="HOGENOM" id="CLU_030480_0_0_2"/>
<accession>U1PRT6</accession>
<dbReference type="EMBL" id="KE356561">
    <property type="protein sequence ID" value="ERG95066.1"/>
    <property type="molecule type" value="Genomic_DNA"/>
</dbReference>
<feature type="region of interest" description="Disordered" evidence="1">
    <location>
        <begin position="363"/>
        <end position="412"/>
    </location>
</feature>
<evidence type="ECO:0000313" key="4">
    <source>
        <dbReference type="Proteomes" id="UP000030710"/>
    </source>
</evidence>
<feature type="transmembrane region" description="Helical" evidence="2">
    <location>
        <begin position="293"/>
        <end position="312"/>
    </location>
</feature>
<proteinExistence type="predicted"/>
<feature type="transmembrane region" description="Helical" evidence="2">
    <location>
        <begin position="189"/>
        <end position="207"/>
    </location>
</feature>
<evidence type="ECO:0000313" key="3">
    <source>
        <dbReference type="EMBL" id="ERG95066.1"/>
    </source>
</evidence>
<evidence type="ECO:0000256" key="1">
    <source>
        <dbReference type="SAM" id="MobiDB-lite"/>
    </source>
</evidence>
<feature type="transmembrane region" description="Helical" evidence="2">
    <location>
        <begin position="98"/>
        <end position="120"/>
    </location>
</feature>
<gene>
    <name evidence="3" type="ORF">J07HQW2_01511</name>
</gene>
<reference evidence="3 4" key="1">
    <citation type="journal article" date="2013" name="PLoS ONE">
        <title>Assembly-driven community genomics of a hypersaline microbial ecosystem.</title>
        <authorList>
            <person name="Podell S."/>
            <person name="Ugalde J.A."/>
            <person name="Narasingarao P."/>
            <person name="Banfield J.F."/>
            <person name="Heidelberg K.B."/>
            <person name="Allen E.E."/>
        </authorList>
    </citation>
    <scope>NUCLEOTIDE SEQUENCE [LARGE SCALE GENOMIC DNA]</scope>
    <source>
        <strain evidence="4">J07HQW2</strain>
    </source>
</reference>
<dbReference type="eggNOG" id="arCOG02771">
    <property type="taxonomic scope" value="Archaea"/>
</dbReference>
<dbReference type="Proteomes" id="UP000030710">
    <property type="component" value="Unassembled WGS sequence"/>
</dbReference>